<gene>
    <name evidence="9" type="primary">mfd</name>
    <name evidence="12" type="ORF">F0Q34_09260</name>
</gene>
<evidence type="ECO:0000256" key="9">
    <source>
        <dbReference type="HAMAP-Rule" id="MF_00969"/>
    </source>
</evidence>
<evidence type="ECO:0000259" key="10">
    <source>
        <dbReference type="PROSITE" id="PS51192"/>
    </source>
</evidence>
<dbReference type="SUPFAM" id="SSF143517">
    <property type="entry name" value="TRCF domain-like"/>
    <property type="match status" value="1"/>
</dbReference>
<dbReference type="InterPro" id="IPR011545">
    <property type="entry name" value="DEAD/DEAH_box_helicase_dom"/>
</dbReference>
<evidence type="ECO:0000256" key="7">
    <source>
        <dbReference type="ARBA" id="ARBA00023125"/>
    </source>
</evidence>
<dbReference type="Pfam" id="PF00270">
    <property type="entry name" value="DEAD"/>
    <property type="match status" value="1"/>
</dbReference>
<dbReference type="Proteomes" id="UP000322110">
    <property type="component" value="Unassembled WGS sequence"/>
</dbReference>
<dbReference type="Gene3D" id="3.40.50.11180">
    <property type="match status" value="1"/>
</dbReference>
<keyword evidence="2 9" id="KW-0547">Nucleotide-binding</keyword>
<dbReference type="SMART" id="SM00982">
    <property type="entry name" value="TRCF"/>
    <property type="match status" value="1"/>
</dbReference>
<feature type="domain" description="Helicase C-terminal" evidence="11">
    <location>
        <begin position="760"/>
        <end position="914"/>
    </location>
</feature>
<dbReference type="PANTHER" id="PTHR47964:SF1">
    <property type="entry name" value="ATP-DEPENDENT DNA HELICASE HOMOLOG RECG, CHLOROPLASTIC"/>
    <property type="match status" value="1"/>
</dbReference>
<keyword evidence="1 9" id="KW-0963">Cytoplasm</keyword>
<dbReference type="InterPro" id="IPR003711">
    <property type="entry name" value="CarD-like/TRCF_RID"/>
</dbReference>
<feature type="domain" description="Helicase ATP-binding" evidence="10">
    <location>
        <begin position="572"/>
        <end position="739"/>
    </location>
</feature>
<evidence type="ECO:0000256" key="5">
    <source>
        <dbReference type="ARBA" id="ARBA00022806"/>
    </source>
</evidence>
<dbReference type="AlphaFoldDB" id="A0A5B2TFZ9"/>
<dbReference type="GO" id="GO:0003678">
    <property type="term" value="F:DNA helicase activity"/>
    <property type="evidence" value="ECO:0007669"/>
    <property type="project" value="TreeGrafter"/>
</dbReference>
<dbReference type="Pfam" id="PF02559">
    <property type="entry name" value="CarD_TRCF_RID"/>
    <property type="match status" value="1"/>
</dbReference>
<dbReference type="HAMAP" id="MF_00969">
    <property type="entry name" value="TRCF"/>
    <property type="match status" value="1"/>
</dbReference>
<dbReference type="GO" id="GO:0016787">
    <property type="term" value="F:hydrolase activity"/>
    <property type="evidence" value="ECO:0007669"/>
    <property type="project" value="UniProtKB-KW"/>
</dbReference>
<dbReference type="GO" id="GO:0000716">
    <property type="term" value="P:transcription-coupled nucleotide-excision repair, DNA damage recognition"/>
    <property type="evidence" value="ECO:0007669"/>
    <property type="project" value="UniProtKB-UniRule"/>
</dbReference>
<comment type="similarity">
    <text evidence="9">In the N-terminal section; belongs to the UvrB family.</text>
</comment>
<name>A0A5B2TFZ9_9PROT</name>
<comment type="caution">
    <text evidence="12">The sequence shown here is derived from an EMBL/GenBank/DDBJ whole genome shotgun (WGS) entry which is preliminary data.</text>
</comment>
<dbReference type="PROSITE" id="PS51192">
    <property type="entry name" value="HELICASE_ATP_BIND_1"/>
    <property type="match status" value="1"/>
</dbReference>
<evidence type="ECO:0000256" key="1">
    <source>
        <dbReference type="ARBA" id="ARBA00022490"/>
    </source>
</evidence>
<evidence type="ECO:0000313" key="12">
    <source>
        <dbReference type="EMBL" id="KAA2213422.1"/>
    </source>
</evidence>
<dbReference type="SMART" id="SM01058">
    <property type="entry name" value="CarD_TRCF"/>
    <property type="match status" value="1"/>
</dbReference>
<comment type="subcellular location">
    <subcellularLocation>
        <location evidence="9">Cytoplasm</location>
    </subcellularLocation>
</comment>
<dbReference type="InterPro" id="IPR001650">
    <property type="entry name" value="Helicase_C-like"/>
</dbReference>
<dbReference type="InterPro" id="IPR027417">
    <property type="entry name" value="P-loop_NTPase"/>
</dbReference>
<keyword evidence="4 9" id="KW-0378">Hydrolase</keyword>
<dbReference type="SMART" id="SM00487">
    <property type="entry name" value="DEXDc"/>
    <property type="match status" value="1"/>
</dbReference>
<evidence type="ECO:0000256" key="2">
    <source>
        <dbReference type="ARBA" id="ARBA00022741"/>
    </source>
</evidence>
<dbReference type="PANTHER" id="PTHR47964">
    <property type="entry name" value="ATP-DEPENDENT DNA HELICASE HOMOLOG RECG, CHLOROPLASTIC"/>
    <property type="match status" value="1"/>
</dbReference>
<evidence type="ECO:0000256" key="4">
    <source>
        <dbReference type="ARBA" id="ARBA00022801"/>
    </source>
</evidence>
<dbReference type="GO" id="GO:0003684">
    <property type="term" value="F:damaged DNA binding"/>
    <property type="evidence" value="ECO:0007669"/>
    <property type="project" value="InterPro"/>
</dbReference>
<dbReference type="InterPro" id="IPR014001">
    <property type="entry name" value="Helicase_ATP-bd"/>
</dbReference>
<keyword evidence="7 9" id="KW-0238">DNA-binding</keyword>
<dbReference type="InterPro" id="IPR036101">
    <property type="entry name" value="CarD-like/TRCF_RID_sf"/>
</dbReference>
<dbReference type="Gene3D" id="3.90.1150.50">
    <property type="entry name" value="Transcription-repair-coupling factor, D7 domain"/>
    <property type="match status" value="1"/>
</dbReference>
<sequence length="1100" mass="117591">MCSRHPAMEAEPDALLAARLVERATEQGGAGVIHLARSEARAARLHRAALALAPEVEVLLLPAWDCLPYDRASPSRAVMGARMAVLAALSTPPGGPRLLIASLPAALQRLPPPSALNSLTLRRGDPLDPAVLEAELLRLGFHIDARVDEPGEAALRGAVLDLFPAAPDALPCRIEHEDGRITALRHYDPLTQRGTQEIEAVTIGPASEIVAPADVGLPLPIGAEHGLAGFQGELTSVFALMPEAVLVQEAEVEAQRRGHAREAAEAFRARLALGVGDAEDAVAPPPSEPSALFLDDAAWREACAGRAVLVLEKAPEDPPGELPALASAPEPEEAFLDLLEEAREAGLRIALSGPPRAARALARLAAERLGEPARLSGWLALRDAAPGSFGLLDGTLPAGFRTAEALVVAPADVRPSLARPQEAPLPSLALEAGAMQPGDAVVHLEHGLGALRGVETLEVDGVTRDCLRLDYAGGATELVPADEMDRLWRYGAEAESVSLDRLGGEAWLARRAEVEAQIAETAQALLRRAQQRDGRAAPTLRPPRAAMERFARGFPHALTPDQLSAIADTLRDLASGRPMDRLVCGDVGFGKTEVAMRAAAAAVLCGYQVAVLAPTTVLVRQHLESFRRRFAGLGARVEALSRLSAPAEARETRAGLASGAIDIAIGTQALAARDVRFAKLGLVIVDEEQRFGARQKAMLRRLGERGGKGEAAHSLAMTATPIPRTLQGALIGLQSLSVIATPPARRQPVRTLQVPADDAVIREALQREQRRGGQSFIVCPRIADIAPLRQRIRRLLPRLKLLEAHGDMPAEEIDAAMVRFADGGADALLSTNIVETGLDVPRANTMLVWHPDHFGLAQLHQLRGRVGRGRPRGTILLLRDPEAPPGAAAARRLKTLEAFDRVGAGFAISARDMDLRGAGDLLGEEQAGHLKLIGIGLYQHLLDRALRQARGEAVEEAAPPELAVGISTGIPRDYIGDDALRVEAHVRLAEILRDDDHAALEDLAAEIEDRFGPPPEPVRHWLALAGLRLRCRRLGVRRLEAGPQGVAAQLDGERLILREPSGTPAERLRLLLRLLDNVRRHRRKARREAEASATDAPAAR</sequence>
<dbReference type="Gene3D" id="3.40.50.300">
    <property type="entry name" value="P-loop containing nucleotide triphosphate hydrolases"/>
    <property type="match status" value="2"/>
</dbReference>
<dbReference type="InterPro" id="IPR047112">
    <property type="entry name" value="RecG/Mfd"/>
</dbReference>
<dbReference type="SUPFAM" id="SSF52540">
    <property type="entry name" value="P-loop containing nucleoside triphosphate hydrolases"/>
    <property type="match status" value="3"/>
</dbReference>
<keyword evidence="8 9" id="KW-0234">DNA repair</keyword>
<dbReference type="PROSITE" id="PS51194">
    <property type="entry name" value="HELICASE_CTER"/>
    <property type="match status" value="1"/>
</dbReference>
<keyword evidence="6 9" id="KW-0067">ATP-binding</keyword>
<evidence type="ECO:0000256" key="6">
    <source>
        <dbReference type="ARBA" id="ARBA00022840"/>
    </source>
</evidence>
<comment type="function">
    <text evidence="9">Couples transcription and DNA repair by recognizing RNA polymerase (RNAP) stalled at DNA lesions. Mediates ATP-dependent release of RNAP and its truncated transcript from the DNA, and recruitment of nucleotide excision repair machinery to the damaged site.</text>
</comment>
<dbReference type="SUPFAM" id="SSF141259">
    <property type="entry name" value="CarD-like"/>
    <property type="match status" value="1"/>
</dbReference>
<evidence type="ECO:0000256" key="8">
    <source>
        <dbReference type="ARBA" id="ARBA00023204"/>
    </source>
</evidence>
<reference evidence="12 13" key="1">
    <citation type="journal article" date="2015" name="Int. J. Syst. Evol. Microbiol.">
        <title>Roseomonas oryzae sp. nov., isolated from paddy rhizosphere soil.</title>
        <authorList>
            <person name="Ramaprasad E.V."/>
            <person name="Sasikala Ch."/>
            <person name="Ramana Ch.V."/>
        </authorList>
    </citation>
    <scope>NUCLEOTIDE SEQUENCE [LARGE SCALE GENOMIC DNA]</scope>
    <source>
        <strain evidence="12 13">KCTC 42542</strain>
    </source>
</reference>
<proteinExistence type="inferred from homology"/>
<dbReference type="SMART" id="SM00490">
    <property type="entry name" value="HELICc"/>
    <property type="match status" value="1"/>
</dbReference>
<keyword evidence="5 12" id="KW-0347">Helicase</keyword>
<keyword evidence="3 9" id="KW-0227">DNA damage</keyword>
<protein>
    <recommendedName>
        <fullName evidence="9">Transcription-repair-coupling factor</fullName>
        <shortName evidence="9">TRCF</shortName>
        <ecNumber evidence="9">3.6.4.-</ecNumber>
    </recommendedName>
</protein>
<keyword evidence="13" id="KW-1185">Reference proteome</keyword>
<dbReference type="InterPro" id="IPR004576">
    <property type="entry name" value="Mfd"/>
</dbReference>
<evidence type="ECO:0000313" key="13">
    <source>
        <dbReference type="Proteomes" id="UP000322110"/>
    </source>
</evidence>
<dbReference type="EMBL" id="VUKA01000003">
    <property type="protein sequence ID" value="KAA2213422.1"/>
    <property type="molecule type" value="Genomic_DNA"/>
</dbReference>
<dbReference type="InterPro" id="IPR005118">
    <property type="entry name" value="TRCF_C"/>
</dbReference>
<dbReference type="EC" id="3.6.4.-" evidence="9"/>
<dbReference type="InterPro" id="IPR037235">
    <property type="entry name" value="TRCF-like_C_D7"/>
</dbReference>
<comment type="similarity">
    <text evidence="9">In the C-terminal section; belongs to the helicase family. RecG subfamily.</text>
</comment>
<dbReference type="GO" id="GO:0005524">
    <property type="term" value="F:ATP binding"/>
    <property type="evidence" value="ECO:0007669"/>
    <property type="project" value="UniProtKB-UniRule"/>
</dbReference>
<dbReference type="GO" id="GO:0005737">
    <property type="term" value="C:cytoplasm"/>
    <property type="evidence" value="ECO:0007669"/>
    <property type="project" value="UniProtKB-SubCell"/>
</dbReference>
<dbReference type="GO" id="GO:0006355">
    <property type="term" value="P:regulation of DNA-templated transcription"/>
    <property type="evidence" value="ECO:0007669"/>
    <property type="project" value="UniProtKB-UniRule"/>
</dbReference>
<dbReference type="Pfam" id="PF00271">
    <property type="entry name" value="Helicase_C"/>
    <property type="match status" value="1"/>
</dbReference>
<dbReference type="Pfam" id="PF17757">
    <property type="entry name" value="UvrB_inter"/>
    <property type="match status" value="1"/>
</dbReference>
<dbReference type="Gene3D" id="2.40.10.170">
    <property type="match status" value="1"/>
</dbReference>
<accession>A0A5B2TFZ9</accession>
<dbReference type="InterPro" id="IPR041471">
    <property type="entry name" value="UvrB_inter"/>
</dbReference>
<evidence type="ECO:0000259" key="11">
    <source>
        <dbReference type="PROSITE" id="PS51194"/>
    </source>
</evidence>
<organism evidence="12 13">
    <name type="scientific">Teichococcus oryzae</name>
    <dbReference type="NCBI Taxonomy" id="1608942"/>
    <lineage>
        <taxon>Bacteria</taxon>
        <taxon>Pseudomonadati</taxon>
        <taxon>Pseudomonadota</taxon>
        <taxon>Alphaproteobacteria</taxon>
        <taxon>Acetobacterales</taxon>
        <taxon>Roseomonadaceae</taxon>
        <taxon>Roseomonas</taxon>
    </lineage>
</organism>
<evidence type="ECO:0000256" key="3">
    <source>
        <dbReference type="ARBA" id="ARBA00022763"/>
    </source>
</evidence>
<dbReference type="Pfam" id="PF03461">
    <property type="entry name" value="TRCF"/>
    <property type="match status" value="1"/>
</dbReference>